<evidence type="ECO:0000313" key="1">
    <source>
        <dbReference type="EMBL" id="ABU77855.1"/>
    </source>
</evidence>
<dbReference type="KEGG" id="esa:ESA_02615"/>
<gene>
    <name evidence="1" type="ordered locus">ESA_02615</name>
</gene>
<protein>
    <submittedName>
        <fullName evidence="1">Uncharacterized protein</fullName>
    </submittedName>
</protein>
<sequence>MRIPDLQRHSLSPCLSHFLDAVACTLRAAAFLFSKKTVPFLCG</sequence>
<name>A7MQY6_CROS8</name>
<dbReference type="AlphaFoldDB" id="A7MQY6"/>
<dbReference type="EMBL" id="CP000783">
    <property type="protein sequence ID" value="ABU77855.1"/>
    <property type="molecule type" value="Genomic_DNA"/>
</dbReference>
<reference evidence="1 2" key="1">
    <citation type="journal article" date="2010" name="PLoS ONE">
        <title>Genome sequence of Cronobacter sakazakii BAA-894 and comparative genomic hybridization analysis with other Cronobacter species.</title>
        <authorList>
            <person name="Kucerova E."/>
            <person name="Clifton S.W."/>
            <person name="Xia X.Q."/>
            <person name="Long F."/>
            <person name="Porwollik S."/>
            <person name="Fulton L."/>
            <person name="Fronick C."/>
            <person name="Minx P."/>
            <person name="Kyung K."/>
            <person name="Warren W."/>
            <person name="Fulton R."/>
            <person name="Feng D."/>
            <person name="Wollam A."/>
            <person name="Shah N."/>
            <person name="Bhonagiri V."/>
            <person name="Nash W.E."/>
            <person name="Hallsworth-Pepin K."/>
            <person name="Wilson R.K."/>
            <person name="McClelland M."/>
            <person name="Forsythe S.J."/>
        </authorList>
    </citation>
    <scope>NUCLEOTIDE SEQUENCE [LARGE SCALE GENOMIC DNA]</scope>
    <source>
        <strain evidence="1 2">ATCC BAA-894</strain>
    </source>
</reference>
<organism evidence="1 2">
    <name type="scientific">Cronobacter sakazakii (strain ATCC BAA-894)</name>
    <name type="common">Enterobacter sakazakii</name>
    <dbReference type="NCBI Taxonomy" id="290339"/>
    <lineage>
        <taxon>Bacteria</taxon>
        <taxon>Pseudomonadati</taxon>
        <taxon>Pseudomonadota</taxon>
        <taxon>Gammaproteobacteria</taxon>
        <taxon>Enterobacterales</taxon>
        <taxon>Enterobacteriaceae</taxon>
        <taxon>Cronobacter</taxon>
    </lineage>
</organism>
<evidence type="ECO:0000313" key="2">
    <source>
        <dbReference type="Proteomes" id="UP000000260"/>
    </source>
</evidence>
<dbReference type="Proteomes" id="UP000000260">
    <property type="component" value="Chromosome"/>
</dbReference>
<proteinExistence type="predicted"/>
<accession>A7MQY6</accession>
<keyword evidence="2" id="KW-1185">Reference proteome</keyword>
<dbReference type="HOGENOM" id="CLU_3232445_0_0_6"/>